<dbReference type="PANTHER" id="PTHR30383:SF5">
    <property type="entry name" value="SGNH HYDROLASE-TYPE ESTERASE DOMAIN-CONTAINING PROTEIN"/>
    <property type="match status" value="1"/>
</dbReference>
<dbReference type="InterPro" id="IPR013830">
    <property type="entry name" value="SGNH_hydro"/>
</dbReference>
<feature type="domain" description="SGNH hydrolase-type esterase" evidence="1">
    <location>
        <begin position="5"/>
        <end position="183"/>
    </location>
</feature>
<protein>
    <submittedName>
        <fullName evidence="2">Lysophospholipase L1</fullName>
    </submittedName>
</protein>
<dbReference type="OrthoDB" id="2513075at2"/>
<reference evidence="2 3" key="1">
    <citation type="submission" date="2016-11" db="EMBL/GenBank/DDBJ databases">
        <authorList>
            <person name="Jaros S."/>
            <person name="Januszkiewicz K."/>
            <person name="Wedrychowicz H."/>
        </authorList>
    </citation>
    <scope>NUCLEOTIDE SEQUENCE [LARGE SCALE GENOMIC DNA]</scope>
    <source>
        <strain evidence="2 3">DSM 17477</strain>
    </source>
</reference>
<proteinExistence type="predicted"/>
<dbReference type="Gene3D" id="3.40.50.1110">
    <property type="entry name" value="SGNH hydrolase"/>
    <property type="match status" value="1"/>
</dbReference>
<organism evidence="2 3">
    <name type="scientific">Dethiosulfatibacter aminovorans DSM 17477</name>
    <dbReference type="NCBI Taxonomy" id="1121476"/>
    <lineage>
        <taxon>Bacteria</taxon>
        <taxon>Bacillati</taxon>
        <taxon>Bacillota</taxon>
        <taxon>Tissierellia</taxon>
        <taxon>Dethiosulfatibacter</taxon>
    </lineage>
</organism>
<dbReference type="Pfam" id="PF13472">
    <property type="entry name" value="Lipase_GDSL_2"/>
    <property type="match status" value="1"/>
</dbReference>
<accession>A0A1M6M4N4</accession>
<evidence type="ECO:0000259" key="1">
    <source>
        <dbReference type="Pfam" id="PF13472"/>
    </source>
</evidence>
<dbReference type="AlphaFoldDB" id="A0A1M6M4N4"/>
<dbReference type="STRING" id="1121476.SAMN02745751_03356"/>
<dbReference type="InterPro" id="IPR036514">
    <property type="entry name" value="SGNH_hydro_sf"/>
</dbReference>
<name>A0A1M6M4N4_9FIRM</name>
<dbReference type="EMBL" id="FQZL01000037">
    <property type="protein sequence ID" value="SHJ78263.1"/>
    <property type="molecule type" value="Genomic_DNA"/>
</dbReference>
<gene>
    <name evidence="2" type="ORF">SAMN02745751_03356</name>
</gene>
<dbReference type="Proteomes" id="UP000184052">
    <property type="component" value="Unassembled WGS sequence"/>
</dbReference>
<sequence length="205" mass="23670">MKIVCLGDSLTECVGVDVRNTWPYMMTQNTNYKYDVINKGIRSDTTFGMLGRLHEDVLSENPNCVILCGGLNDCWFDTPANIIVSNIYAIVKRLEFNGIKTIIGIPPMAFDKDRLGDEFPYKPLGGWEKLDNLVSLYRETLIAICEEYEFSYFDMQEIFNNHSGNLEDLIGEDMIHPNEEGNRCLSEIVYEELMKIYKYNKKRAF</sequence>
<keyword evidence="3" id="KW-1185">Reference proteome</keyword>
<dbReference type="GO" id="GO:0004622">
    <property type="term" value="F:phosphatidylcholine lysophospholipase activity"/>
    <property type="evidence" value="ECO:0007669"/>
    <property type="project" value="TreeGrafter"/>
</dbReference>
<dbReference type="RefSeq" id="WP_073050713.1">
    <property type="nucleotide sequence ID" value="NZ_FQZL01000037.1"/>
</dbReference>
<dbReference type="SUPFAM" id="SSF52266">
    <property type="entry name" value="SGNH hydrolase"/>
    <property type="match status" value="1"/>
</dbReference>
<dbReference type="PANTHER" id="PTHR30383">
    <property type="entry name" value="THIOESTERASE 1/PROTEASE 1/LYSOPHOSPHOLIPASE L1"/>
    <property type="match status" value="1"/>
</dbReference>
<dbReference type="InterPro" id="IPR051532">
    <property type="entry name" value="Ester_Hydrolysis_Enzymes"/>
</dbReference>
<evidence type="ECO:0000313" key="2">
    <source>
        <dbReference type="EMBL" id="SHJ78263.1"/>
    </source>
</evidence>
<evidence type="ECO:0000313" key="3">
    <source>
        <dbReference type="Proteomes" id="UP000184052"/>
    </source>
</evidence>